<gene>
    <name evidence="1" type="ORF">UFOVP1071_89</name>
</gene>
<organism evidence="1">
    <name type="scientific">uncultured Caudovirales phage</name>
    <dbReference type="NCBI Taxonomy" id="2100421"/>
    <lineage>
        <taxon>Viruses</taxon>
        <taxon>Duplodnaviria</taxon>
        <taxon>Heunggongvirae</taxon>
        <taxon>Uroviricota</taxon>
        <taxon>Caudoviricetes</taxon>
        <taxon>Peduoviridae</taxon>
        <taxon>Maltschvirus</taxon>
        <taxon>Maltschvirus maltsch</taxon>
    </lineage>
</organism>
<accession>A0A6J5QHR1</accession>
<protein>
    <submittedName>
        <fullName evidence="1">Uncharacterized protein</fullName>
    </submittedName>
</protein>
<sequence>MQDLIEQVAKYIAAANNGGGWSTHYTEGQKDVWRERAKEVIEMVKQGLVK</sequence>
<reference evidence="1" key="1">
    <citation type="submission" date="2020-05" db="EMBL/GenBank/DDBJ databases">
        <authorList>
            <person name="Chiriac C."/>
            <person name="Salcher M."/>
            <person name="Ghai R."/>
            <person name="Kavagutti S V."/>
        </authorList>
    </citation>
    <scope>NUCLEOTIDE SEQUENCE</scope>
</reference>
<name>A0A6J5QHR1_9CAUD</name>
<proteinExistence type="predicted"/>
<dbReference type="EMBL" id="LR797022">
    <property type="protein sequence ID" value="CAB4181937.1"/>
    <property type="molecule type" value="Genomic_DNA"/>
</dbReference>
<evidence type="ECO:0000313" key="1">
    <source>
        <dbReference type="EMBL" id="CAB4181937.1"/>
    </source>
</evidence>